<protein>
    <submittedName>
        <fullName evidence="2">Non-ribosomal peptide synthetase</fullName>
    </submittedName>
</protein>
<sequence>MQPGNITSSYLARYRRLTEGAAEPGGAPLPVTGAQRRFLLSRQLDPAGRPVLVPLFFVFPAGAVDTGRLRAAAGHLAALHPALRTRPLVRRGVPLQVPGDPVGQVERVRPRPGESADDALRRALAAWPADGPPLRFVLADDGGPQEVLAVVLDHTACDEQSLGLITAGLSDAYRDGLGPQDVPADVAAEGTAAYADAVHRQLAAEERASRPEALAYWAKRLADLRGGAASAPASGQAHPAPGTGTGTGTALRRIPVPGDGARSTAFPVLLDACAGAARTLYGPDSVPVLGYPWGGRPPGAAPVLGCFLNTVAHPADDTGLAERASAWWDDLDRADTPFDEVVHAARRAGAPWSGRLDGLLTFEDLGRRPPLRLGDATGRETHIDGRPVQAPFAVSVSYGSDLLVRMAWDRSAVPDHRADEAFDHLTDALTALATRSAHPAPAG</sequence>
<evidence type="ECO:0000313" key="2">
    <source>
        <dbReference type="EMBL" id="MCQ8768397.1"/>
    </source>
</evidence>
<dbReference type="Gene3D" id="3.30.559.30">
    <property type="entry name" value="Nonribosomal peptide synthetase, condensation domain"/>
    <property type="match status" value="1"/>
</dbReference>
<comment type="caution">
    <text evidence="2">The sequence shown here is derived from an EMBL/GenBank/DDBJ whole genome shotgun (WGS) entry which is preliminary data.</text>
</comment>
<gene>
    <name evidence="2" type="ORF">NQU55_01180</name>
</gene>
<feature type="compositionally biased region" description="Low complexity" evidence="1">
    <location>
        <begin position="228"/>
        <end position="242"/>
    </location>
</feature>
<accession>A0A9X2LCF0</accession>
<dbReference type="RefSeq" id="WP_168092462.1">
    <property type="nucleotide sequence ID" value="NZ_JAATER010000074.1"/>
</dbReference>
<dbReference type="AlphaFoldDB" id="A0A9X2LCF0"/>
<dbReference type="InterPro" id="IPR023213">
    <property type="entry name" value="CAT-like_dom_sf"/>
</dbReference>
<dbReference type="EMBL" id="JANIID010000001">
    <property type="protein sequence ID" value="MCQ8768397.1"/>
    <property type="molecule type" value="Genomic_DNA"/>
</dbReference>
<evidence type="ECO:0000313" key="3">
    <source>
        <dbReference type="Proteomes" id="UP001142374"/>
    </source>
</evidence>
<proteinExistence type="predicted"/>
<dbReference type="Gene3D" id="3.30.559.10">
    <property type="entry name" value="Chloramphenicol acetyltransferase-like domain"/>
    <property type="match status" value="1"/>
</dbReference>
<dbReference type="PANTHER" id="PTHR45527:SF1">
    <property type="entry name" value="FATTY ACID SYNTHASE"/>
    <property type="match status" value="1"/>
</dbReference>
<dbReference type="GO" id="GO:0005737">
    <property type="term" value="C:cytoplasm"/>
    <property type="evidence" value="ECO:0007669"/>
    <property type="project" value="TreeGrafter"/>
</dbReference>
<dbReference type="Proteomes" id="UP001142374">
    <property type="component" value="Unassembled WGS sequence"/>
</dbReference>
<dbReference type="GO" id="GO:0044550">
    <property type="term" value="P:secondary metabolite biosynthetic process"/>
    <property type="evidence" value="ECO:0007669"/>
    <property type="project" value="TreeGrafter"/>
</dbReference>
<dbReference type="PANTHER" id="PTHR45527">
    <property type="entry name" value="NONRIBOSOMAL PEPTIDE SYNTHETASE"/>
    <property type="match status" value="1"/>
</dbReference>
<dbReference type="GO" id="GO:0043041">
    <property type="term" value="P:amino acid activation for nonribosomal peptide biosynthetic process"/>
    <property type="evidence" value="ECO:0007669"/>
    <property type="project" value="TreeGrafter"/>
</dbReference>
<organism evidence="2 3">
    <name type="scientific">Streptomyces telluris</name>
    <dbReference type="NCBI Taxonomy" id="2720021"/>
    <lineage>
        <taxon>Bacteria</taxon>
        <taxon>Bacillati</taxon>
        <taxon>Actinomycetota</taxon>
        <taxon>Actinomycetes</taxon>
        <taxon>Kitasatosporales</taxon>
        <taxon>Streptomycetaceae</taxon>
        <taxon>Streptomyces</taxon>
    </lineage>
</organism>
<name>A0A9X2LCF0_9ACTN</name>
<keyword evidence="3" id="KW-1185">Reference proteome</keyword>
<evidence type="ECO:0000256" key="1">
    <source>
        <dbReference type="SAM" id="MobiDB-lite"/>
    </source>
</evidence>
<dbReference type="SUPFAM" id="SSF52777">
    <property type="entry name" value="CoA-dependent acyltransferases"/>
    <property type="match status" value="2"/>
</dbReference>
<feature type="region of interest" description="Disordered" evidence="1">
    <location>
        <begin position="94"/>
        <end position="113"/>
    </location>
</feature>
<feature type="region of interest" description="Disordered" evidence="1">
    <location>
        <begin position="228"/>
        <end position="249"/>
    </location>
</feature>
<dbReference type="GO" id="GO:0031177">
    <property type="term" value="F:phosphopantetheine binding"/>
    <property type="evidence" value="ECO:0007669"/>
    <property type="project" value="TreeGrafter"/>
</dbReference>
<reference evidence="2" key="1">
    <citation type="submission" date="2022-06" db="EMBL/GenBank/DDBJ databases">
        <title>WGS of actinobacteria.</title>
        <authorList>
            <person name="Thawai C."/>
        </authorList>
    </citation>
    <scope>NUCLEOTIDE SEQUENCE</scope>
    <source>
        <strain evidence="2">AA8</strain>
    </source>
</reference>